<name>A0A9W7BBR0_9STRA</name>
<feature type="region of interest" description="Disordered" evidence="1">
    <location>
        <begin position="212"/>
        <end position="256"/>
    </location>
</feature>
<gene>
    <name evidence="3" type="ORF">TrVE_jg5450</name>
</gene>
<protein>
    <recommendedName>
        <fullName evidence="2">G-patch domain-containing protein</fullName>
    </recommendedName>
</protein>
<feature type="region of interest" description="Disordered" evidence="1">
    <location>
        <begin position="98"/>
        <end position="192"/>
    </location>
</feature>
<reference evidence="4" key="1">
    <citation type="journal article" date="2023" name="Commun. Biol.">
        <title>Genome analysis of Parmales, the sister group of diatoms, reveals the evolutionary specialization of diatoms from phago-mixotrophs to photoautotrophs.</title>
        <authorList>
            <person name="Ban H."/>
            <person name="Sato S."/>
            <person name="Yoshikawa S."/>
            <person name="Yamada K."/>
            <person name="Nakamura Y."/>
            <person name="Ichinomiya M."/>
            <person name="Sato N."/>
            <person name="Blanc-Mathieu R."/>
            <person name="Endo H."/>
            <person name="Kuwata A."/>
            <person name="Ogata H."/>
        </authorList>
    </citation>
    <scope>NUCLEOTIDE SEQUENCE [LARGE SCALE GENOMIC DNA]</scope>
    <source>
        <strain evidence="4">NIES 3699</strain>
    </source>
</reference>
<evidence type="ECO:0000313" key="3">
    <source>
        <dbReference type="EMBL" id="GMH83858.1"/>
    </source>
</evidence>
<feature type="compositionally biased region" description="Basic and acidic residues" evidence="1">
    <location>
        <begin position="231"/>
        <end position="245"/>
    </location>
</feature>
<dbReference type="SMART" id="SM00443">
    <property type="entry name" value="G_patch"/>
    <property type="match status" value="1"/>
</dbReference>
<dbReference type="EMBL" id="BRXX01000031">
    <property type="protein sequence ID" value="GMH83858.1"/>
    <property type="molecule type" value="Genomic_DNA"/>
</dbReference>
<dbReference type="GO" id="GO:0003676">
    <property type="term" value="F:nucleic acid binding"/>
    <property type="evidence" value="ECO:0007669"/>
    <property type="project" value="InterPro"/>
</dbReference>
<proteinExistence type="predicted"/>
<feature type="compositionally biased region" description="Basic residues" evidence="1">
    <location>
        <begin position="246"/>
        <end position="256"/>
    </location>
</feature>
<evidence type="ECO:0000256" key="1">
    <source>
        <dbReference type="SAM" id="MobiDB-lite"/>
    </source>
</evidence>
<comment type="caution">
    <text evidence="3">The sequence shown here is derived from an EMBL/GenBank/DDBJ whole genome shotgun (WGS) entry which is preliminary data.</text>
</comment>
<dbReference type="PANTHER" id="PTHR23149">
    <property type="entry name" value="G PATCH DOMAIN CONTAINING PROTEIN"/>
    <property type="match status" value="1"/>
</dbReference>
<keyword evidence="4" id="KW-1185">Reference proteome</keyword>
<feature type="compositionally biased region" description="Basic and acidic residues" evidence="1">
    <location>
        <begin position="105"/>
        <end position="122"/>
    </location>
</feature>
<organism evidence="3 4">
    <name type="scientific">Triparma verrucosa</name>
    <dbReference type="NCBI Taxonomy" id="1606542"/>
    <lineage>
        <taxon>Eukaryota</taxon>
        <taxon>Sar</taxon>
        <taxon>Stramenopiles</taxon>
        <taxon>Ochrophyta</taxon>
        <taxon>Bolidophyceae</taxon>
        <taxon>Parmales</taxon>
        <taxon>Triparmaceae</taxon>
        <taxon>Triparma</taxon>
    </lineage>
</organism>
<dbReference type="PROSITE" id="PS50174">
    <property type="entry name" value="G_PATCH"/>
    <property type="match status" value="1"/>
</dbReference>
<dbReference type="PANTHER" id="PTHR23149:SF9">
    <property type="entry name" value="G PATCH DOMAIN-CONTAINING PROTEIN 4"/>
    <property type="match status" value="1"/>
</dbReference>
<feature type="compositionally biased region" description="Basic and acidic residues" evidence="1">
    <location>
        <begin position="140"/>
        <end position="154"/>
    </location>
</feature>
<feature type="compositionally biased region" description="Basic residues" evidence="1">
    <location>
        <begin position="123"/>
        <end position="139"/>
    </location>
</feature>
<dbReference type="Proteomes" id="UP001165160">
    <property type="component" value="Unassembled WGS sequence"/>
</dbReference>
<dbReference type="Pfam" id="PF01585">
    <property type="entry name" value="G-patch"/>
    <property type="match status" value="1"/>
</dbReference>
<evidence type="ECO:0000259" key="2">
    <source>
        <dbReference type="PROSITE" id="PS50174"/>
    </source>
</evidence>
<feature type="domain" description="G-patch" evidence="2">
    <location>
        <begin position="27"/>
        <end position="73"/>
    </location>
</feature>
<dbReference type="InterPro" id="IPR050656">
    <property type="entry name" value="PINX1"/>
</dbReference>
<evidence type="ECO:0000313" key="4">
    <source>
        <dbReference type="Proteomes" id="UP001165160"/>
    </source>
</evidence>
<dbReference type="GO" id="GO:0005730">
    <property type="term" value="C:nucleolus"/>
    <property type="evidence" value="ECO:0007669"/>
    <property type="project" value="TreeGrafter"/>
</dbReference>
<accession>A0A9W7BBR0</accession>
<dbReference type="AlphaFoldDB" id="A0A9W7BBR0"/>
<dbReference type="InterPro" id="IPR000467">
    <property type="entry name" value="G_patch_dom"/>
</dbReference>
<sequence length="256" mass="28922">MAYVAEGGKKLQNRMGGTLNERVAAPVSSFAKNMLHKMGWTEGKGLGKEEQGINTHIVAKKRKDEEGLGQEGVLAAEMGDQWWAGSLEKTIYKMKMKKKLAKQAKKAEKKAAATEGDGGDKDKKKKKKKKKEQKKKKKKDLKDLTEEDLLKGYVEKAPPTSEELFEATGGARFGMRAQSRQKGKWARSEGTAIKDSEEALVDVEWDGLGQVNVSDIVKKDEEKKRKKKKRKQEEVESEEKQEKQKKEKRKKKKKSS</sequence>